<dbReference type="PIRSF" id="PIRSF015736">
    <property type="entry name" value="MI"/>
    <property type="match status" value="1"/>
</dbReference>
<evidence type="ECO:0000313" key="1">
    <source>
        <dbReference type="EMBL" id="PZF83344.1"/>
    </source>
</evidence>
<evidence type="ECO:0008006" key="3">
    <source>
        <dbReference type="Google" id="ProtNLM"/>
    </source>
</evidence>
<dbReference type="PANTHER" id="PTHR40267:SF1">
    <property type="entry name" value="BLR3294 PROTEIN"/>
    <property type="match status" value="1"/>
</dbReference>
<gene>
    <name evidence="1" type="ORF">C1I92_12950</name>
</gene>
<name>A0A2W2BSB6_9ACTN</name>
<proteinExistence type="predicted"/>
<dbReference type="AlphaFoldDB" id="A0A2W2BSB6"/>
<dbReference type="Gene3D" id="3.40.50.12500">
    <property type="match status" value="1"/>
</dbReference>
<dbReference type="PANTHER" id="PTHR40267">
    <property type="entry name" value="BLR3294 PROTEIN"/>
    <property type="match status" value="1"/>
</dbReference>
<comment type="caution">
    <text evidence="1">The sequence shown here is derived from an EMBL/GenBank/DDBJ whole genome shotgun (WGS) entry which is preliminary data.</text>
</comment>
<dbReference type="InterPro" id="IPR026286">
    <property type="entry name" value="MaiA/AMDase"/>
</dbReference>
<dbReference type="Pfam" id="PF17645">
    <property type="entry name" value="Amdase"/>
    <property type="match status" value="1"/>
</dbReference>
<dbReference type="Proteomes" id="UP000248764">
    <property type="component" value="Unassembled WGS sequence"/>
</dbReference>
<protein>
    <recommendedName>
        <fullName evidence="3">Asp/Glu racemase</fullName>
    </recommendedName>
</protein>
<dbReference type="InterPro" id="IPR053714">
    <property type="entry name" value="Iso_Racemase_Enz_sf"/>
</dbReference>
<dbReference type="EMBL" id="POTW01000026">
    <property type="protein sequence ID" value="PZF83344.1"/>
    <property type="molecule type" value="Genomic_DNA"/>
</dbReference>
<evidence type="ECO:0000313" key="2">
    <source>
        <dbReference type="Proteomes" id="UP000248764"/>
    </source>
</evidence>
<organism evidence="1 2">
    <name type="scientific">Jiangella anatolica</name>
    <dbReference type="NCBI Taxonomy" id="2670374"/>
    <lineage>
        <taxon>Bacteria</taxon>
        <taxon>Bacillati</taxon>
        <taxon>Actinomycetota</taxon>
        <taxon>Actinomycetes</taxon>
        <taxon>Jiangellales</taxon>
        <taxon>Jiangellaceae</taxon>
        <taxon>Jiangella</taxon>
    </lineage>
</organism>
<reference evidence="1 2" key="1">
    <citation type="submission" date="2018-01" db="EMBL/GenBank/DDBJ databases">
        <title>Draft genome sequence of Jiangella sp. GTF31.</title>
        <authorList>
            <person name="Sahin N."/>
            <person name="Ay H."/>
            <person name="Saygin H."/>
        </authorList>
    </citation>
    <scope>NUCLEOTIDE SEQUENCE [LARGE SCALE GENOMIC DNA]</scope>
    <source>
        <strain evidence="1 2">GTF31</strain>
    </source>
</reference>
<dbReference type="SUPFAM" id="SSF51366">
    <property type="entry name" value="Ribulose-phoshate binding barrel"/>
    <property type="match status" value="1"/>
</dbReference>
<sequence length="232" mass="24138">MVLPSVNTVVEPFFAATLPAGLTVHAQRMPIGPDATAAAVERMDAHGRAAVRVLADCRPDAILYACTASGLVRGRDHDLAVVRELTELTGIPCLSGIDAVVRALRAVGARRLTIASPYVPEIDHMEVAYFESAGFTVAGSRSLGIADTYELATLASAEIAALAREAWQPGSDALYLACLNVHSHEVIAELEAELGVPVVSATQAALWAVLTELGVTAAAPGYGRLLAEGVAT</sequence>
<accession>A0A2W2BSB6</accession>
<dbReference type="InterPro" id="IPR011060">
    <property type="entry name" value="RibuloseP-bd_barrel"/>
</dbReference>
<keyword evidence="2" id="KW-1185">Reference proteome</keyword>